<dbReference type="RefSeq" id="WP_067420051.1">
    <property type="nucleotide sequence ID" value="NZ_LNTY01000060.1"/>
</dbReference>
<dbReference type="SUPFAM" id="SSF48179">
    <property type="entry name" value="6-phosphogluconate dehydrogenase C-terminal domain-like"/>
    <property type="match status" value="1"/>
</dbReference>
<keyword evidence="14" id="KW-1185">Reference proteome</keyword>
<evidence type="ECO:0000256" key="5">
    <source>
        <dbReference type="ARBA" id="ARBA00022655"/>
    </source>
</evidence>
<accession>A0A135I2X6</accession>
<organism evidence="13 14">
    <name type="scientific">Enterovibrio coralii</name>
    <dbReference type="NCBI Taxonomy" id="294935"/>
    <lineage>
        <taxon>Bacteria</taxon>
        <taxon>Pseudomonadati</taxon>
        <taxon>Pseudomonadota</taxon>
        <taxon>Gammaproteobacteria</taxon>
        <taxon>Vibrionales</taxon>
        <taxon>Vibrionaceae</taxon>
        <taxon>Enterovibrio</taxon>
    </lineage>
</organism>
<sequence>MRFTIVGAGAVGSLWALKLHEAGHSVQFWTRQSTDTLIRHQEGSPQKVFTANSLELVQESDCLLFCVKAFQVKEALSSIAAHVHKDTPVVFLHNGMGTAELALSTLPNNPLLLATTSHGSLKVSEETIKHTGLGETRLGGINSTGNQCDFLAEVFQHALPPCYWERSIERALWKKLAINCMINPLTALLQAQNGVITDPQYRTQLDALSDEISLVMCAEGMATSAKEVFDSAIAVATATAENYSSMNRDVYYRRPSEIEAITGFLIHRASIHGIATPENTRLYHAIKELEQSYDHT</sequence>
<gene>
    <name evidence="13" type="ORF">ATN88_12960</name>
</gene>
<dbReference type="InterPro" id="IPR013752">
    <property type="entry name" value="KPA_reductase"/>
</dbReference>
<dbReference type="NCBIfam" id="TIGR00745">
    <property type="entry name" value="apbA_panE"/>
    <property type="match status" value="1"/>
</dbReference>
<evidence type="ECO:0000313" key="14">
    <source>
        <dbReference type="Proteomes" id="UP000070529"/>
    </source>
</evidence>
<dbReference type="Pfam" id="PF02558">
    <property type="entry name" value="ApbA"/>
    <property type="match status" value="1"/>
</dbReference>
<evidence type="ECO:0000256" key="3">
    <source>
        <dbReference type="ARBA" id="ARBA00013014"/>
    </source>
</evidence>
<evidence type="ECO:0000256" key="10">
    <source>
        <dbReference type="RuleBase" id="RU362068"/>
    </source>
</evidence>
<evidence type="ECO:0000256" key="2">
    <source>
        <dbReference type="ARBA" id="ARBA00007870"/>
    </source>
</evidence>
<name>A0A135I2X6_9GAMM</name>
<reference evidence="13 14" key="1">
    <citation type="submission" date="2015-11" db="EMBL/GenBank/DDBJ databases">
        <title>Genomic Taxonomy of the Vibrionaceae.</title>
        <authorList>
            <person name="Gomez-Gil B."/>
            <person name="Enciso-Ibarra J."/>
        </authorList>
    </citation>
    <scope>NUCLEOTIDE SEQUENCE [LARGE SCALE GENOMIC DNA]</scope>
    <source>
        <strain evidence="13 14">CAIM 912</strain>
    </source>
</reference>
<feature type="domain" description="Ketopantoate reductase N-terminal" evidence="11">
    <location>
        <begin position="4"/>
        <end position="141"/>
    </location>
</feature>
<dbReference type="UniPathway" id="UPA00028">
    <property type="reaction ID" value="UER00004"/>
</dbReference>
<dbReference type="InterPro" id="IPR036291">
    <property type="entry name" value="NAD(P)-bd_dom_sf"/>
</dbReference>
<keyword evidence="7 10" id="KW-0560">Oxidoreductase</keyword>
<evidence type="ECO:0000256" key="7">
    <source>
        <dbReference type="ARBA" id="ARBA00023002"/>
    </source>
</evidence>
<dbReference type="InterPro" id="IPR013328">
    <property type="entry name" value="6PGD_dom2"/>
</dbReference>
<evidence type="ECO:0000256" key="8">
    <source>
        <dbReference type="ARBA" id="ARBA00032024"/>
    </source>
</evidence>
<comment type="function">
    <text evidence="10">Catalyzes the NADPH-dependent reduction of ketopantoate into pantoic acid.</text>
</comment>
<comment type="similarity">
    <text evidence="2 10">Belongs to the ketopantoate reductase family.</text>
</comment>
<dbReference type="EMBL" id="LNTY01000060">
    <property type="protein sequence ID" value="KXF79800.1"/>
    <property type="molecule type" value="Genomic_DNA"/>
</dbReference>
<dbReference type="Proteomes" id="UP000070529">
    <property type="component" value="Unassembled WGS sequence"/>
</dbReference>
<dbReference type="OrthoDB" id="6530772at2"/>
<comment type="pathway">
    <text evidence="1 10">Cofactor biosynthesis; (R)-pantothenate biosynthesis; (R)-pantoate from 3-methyl-2-oxobutanoate: step 2/2.</text>
</comment>
<comment type="caution">
    <text evidence="13">The sequence shown here is derived from an EMBL/GenBank/DDBJ whole genome shotgun (WGS) entry which is preliminary data.</text>
</comment>
<protein>
    <recommendedName>
        <fullName evidence="4 10">2-dehydropantoate 2-reductase</fullName>
        <ecNumber evidence="3 10">1.1.1.169</ecNumber>
    </recommendedName>
    <alternativeName>
        <fullName evidence="8 10">Ketopantoate reductase</fullName>
    </alternativeName>
</protein>
<dbReference type="EC" id="1.1.1.169" evidence="3 10"/>
<dbReference type="AlphaFoldDB" id="A0A135I2X6"/>
<dbReference type="InterPro" id="IPR008927">
    <property type="entry name" value="6-PGluconate_DH-like_C_sf"/>
</dbReference>
<dbReference type="GO" id="GO:0005737">
    <property type="term" value="C:cytoplasm"/>
    <property type="evidence" value="ECO:0007669"/>
    <property type="project" value="TreeGrafter"/>
</dbReference>
<dbReference type="GO" id="GO:0008677">
    <property type="term" value="F:2-dehydropantoate 2-reductase activity"/>
    <property type="evidence" value="ECO:0007669"/>
    <property type="project" value="UniProtKB-EC"/>
</dbReference>
<dbReference type="GO" id="GO:0050661">
    <property type="term" value="F:NADP binding"/>
    <property type="evidence" value="ECO:0007669"/>
    <property type="project" value="TreeGrafter"/>
</dbReference>
<dbReference type="InterPro" id="IPR013332">
    <property type="entry name" value="KPR_N"/>
</dbReference>
<dbReference type="Gene3D" id="1.10.1040.10">
    <property type="entry name" value="N-(1-d-carboxylethyl)-l-norvaline Dehydrogenase, domain 2"/>
    <property type="match status" value="1"/>
</dbReference>
<comment type="catalytic activity">
    <reaction evidence="9 10">
        <text>(R)-pantoate + NADP(+) = 2-dehydropantoate + NADPH + H(+)</text>
        <dbReference type="Rhea" id="RHEA:16233"/>
        <dbReference type="ChEBI" id="CHEBI:11561"/>
        <dbReference type="ChEBI" id="CHEBI:15378"/>
        <dbReference type="ChEBI" id="CHEBI:15980"/>
        <dbReference type="ChEBI" id="CHEBI:57783"/>
        <dbReference type="ChEBI" id="CHEBI:58349"/>
        <dbReference type="EC" id="1.1.1.169"/>
    </reaction>
</comment>
<feature type="domain" description="Ketopantoate reductase C-terminal" evidence="12">
    <location>
        <begin position="168"/>
        <end position="290"/>
    </location>
</feature>
<evidence type="ECO:0000259" key="12">
    <source>
        <dbReference type="Pfam" id="PF08546"/>
    </source>
</evidence>
<dbReference type="SUPFAM" id="SSF51735">
    <property type="entry name" value="NAD(P)-binding Rossmann-fold domains"/>
    <property type="match status" value="1"/>
</dbReference>
<evidence type="ECO:0000259" key="11">
    <source>
        <dbReference type="Pfam" id="PF02558"/>
    </source>
</evidence>
<evidence type="ECO:0000256" key="6">
    <source>
        <dbReference type="ARBA" id="ARBA00022857"/>
    </source>
</evidence>
<dbReference type="STRING" id="294935.ATN88_12960"/>
<keyword evidence="6 10" id="KW-0521">NADP</keyword>
<evidence type="ECO:0000256" key="4">
    <source>
        <dbReference type="ARBA" id="ARBA00019465"/>
    </source>
</evidence>
<dbReference type="Gene3D" id="3.40.50.720">
    <property type="entry name" value="NAD(P)-binding Rossmann-like Domain"/>
    <property type="match status" value="1"/>
</dbReference>
<dbReference type="PANTHER" id="PTHR43765">
    <property type="entry name" value="2-DEHYDROPANTOATE 2-REDUCTASE-RELATED"/>
    <property type="match status" value="1"/>
</dbReference>
<evidence type="ECO:0000256" key="9">
    <source>
        <dbReference type="ARBA" id="ARBA00048793"/>
    </source>
</evidence>
<dbReference type="InterPro" id="IPR003710">
    <property type="entry name" value="ApbA"/>
</dbReference>
<evidence type="ECO:0000313" key="13">
    <source>
        <dbReference type="EMBL" id="KXF79800.1"/>
    </source>
</evidence>
<dbReference type="Pfam" id="PF08546">
    <property type="entry name" value="ApbA_C"/>
    <property type="match status" value="1"/>
</dbReference>
<keyword evidence="5 10" id="KW-0566">Pantothenate biosynthesis</keyword>
<dbReference type="PANTHER" id="PTHR43765:SF2">
    <property type="entry name" value="2-DEHYDROPANTOATE 2-REDUCTASE"/>
    <property type="match status" value="1"/>
</dbReference>
<dbReference type="InterPro" id="IPR050838">
    <property type="entry name" value="Ketopantoate_reductase"/>
</dbReference>
<dbReference type="GO" id="GO:0015940">
    <property type="term" value="P:pantothenate biosynthetic process"/>
    <property type="evidence" value="ECO:0007669"/>
    <property type="project" value="UniProtKB-UniPathway"/>
</dbReference>
<evidence type="ECO:0000256" key="1">
    <source>
        <dbReference type="ARBA" id="ARBA00004994"/>
    </source>
</evidence>
<proteinExistence type="inferred from homology"/>